<feature type="region of interest" description="Disordered" evidence="10">
    <location>
        <begin position="36"/>
        <end position="56"/>
    </location>
</feature>
<protein>
    <recommendedName>
        <fullName evidence="7">Glutamate pyruvate transaminase</fullName>
    </recommendedName>
    <alternativeName>
        <fullName evidence="8">Glutamic--alanine transaminase</fullName>
    </alternativeName>
    <alternativeName>
        <fullName evidence="9">Glutamic--pyruvic transaminase</fullName>
    </alternativeName>
</protein>
<dbReference type="FunFam" id="1.10.287.1970:FF:000001">
    <property type="entry name" value="Alanine aminotransferase 2"/>
    <property type="match status" value="1"/>
</dbReference>
<dbReference type="InterPro" id="IPR015422">
    <property type="entry name" value="PyrdxlP-dep_Trfase_small"/>
</dbReference>
<comment type="similarity">
    <text evidence="6">Belongs to the class-I pyridoxal-phosphate-dependent aminotransferase family. Alanine aminotransferase subfamily.</text>
</comment>
<dbReference type="InterPro" id="IPR045088">
    <property type="entry name" value="ALAT1/2-like"/>
</dbReference>
<proteinExistence type="inferred from homology"/>
<gene>
    <name evidence="12" type="ORF">DB88DRAFT_477819</name>
</gene>
<organism evidence="12 13">
    <name type="scientific">Papiliotrema laurentii</name>
    <name type="common">Cryptococcus laurentii</name>
    <dbReference type="NCBI Taxonomy" id="5418"/>
    <lineage>
        <taxon>Eukaryota</taxon>
        <taxon>Fungi</taxon>
        <taxon>Dikarya</taxon>
        <taxon>Basidiomycota</taxon>
        <taxon>Agaricomycotina</taxon>
        <taxon>Tremellomycetes</taxon>
        <taxon>Tremellales</taxon>
        <taxon>Rhynchogastremaceae</taxon>
        <taxon>Papiliotrema</taxon>
    </lineage>
</organism>
<dbReference type="Pfam" id="PF00155">
    <property type="entry name" value="Aminotran_1_2"/>
    <property type="match status" value="1"/>
</dbReference>
<dbReference type="Gene3D" id="3.90.1150.10">
    <property type="entry name" value="Aspartate Aminotransferase, domain 1"/>
    <property type="match status" value="1"/>
</dbReference>
<keyword evidence="13" id="KW-1185">Reference proteome</keyword>
<dbReference type="EMBL" id="JAODAN010000001">
    <property type="protein sequence ID" value="KAK1927380.1"/>
    <property type="molecule type" value="Genomic_DNA"/>
</dbReference>
<evidence type="ECO:0000256" key="2">
    <source>
        <dbReference type="ARBA" id="ARBA00011738"/>
    </source>
</evidence>
<evidence type="ECO:0000256" key="3">
    <source>
        <dbReference type="ARBA" id="ARBA00022576"/>
    </source>
</evidence>
<dbReference type="PANTHER" id="PTHR11751:SF29">
    <property type="entry name" value="ALANINE TRANSAMINASE"/>
    <property type="match status" value="1"/>
</dbReference>
<name>A0AAD9L8Q1_PAPLA</name>
<dbReference type="Gene3D" id="1.10.287.1970">
    <property type="match status" value="1"/>
</dbReference>
<comment type="cofactor">
    <cofactor evidence="1">
        <name>pyridoxal 5'-phosphate</name>
        <dbReference type="ChEBI" id="CHEBI:597326"/>
    </cofactor>
</comment>
<evidence type="ECO:0000256" key="7">
    <source>
        <dbReference type="ARBA" id="ARBA00077894"/>
    </source>
</evidence>
<comment type="subunit">
    <text evidence="2">Homodimer.</text>
</comment>
<feature type="domain" description="Aminotransferase class I/classII large" evidence="11">
    <location>
        <begin position="151"/>
        <end position="515"/>
    </location>
</feature>
<dbReference type="FunFam" id="3.90.1150.10:FF:000151">
    <property type="entry name" value="Alanine aminotransferase 2"/>
    <property type="match status" value="1"/>
</dbReference>
<dbReference type="InterPro" id="IPR004839">
    <property type="entry name" value="Aminotransferase_I/II_large"/>
</dbReference>
<accession>A0AAD9L8Q1</accession>
<feature type="compositionally biased region" description="Low complexity" evidence="10">
    <location>
        <begin position="42"/>
        <end position="51"/>
    </location>
</feature>
<dbReference type="AlphaFoldDB" id="A0AAD9L8Q1"/>
<evidence type="ECO:0000256" key="4">
    <source>
        <dbReference type="ARBA" id="ARBA00022679"/>
    </source>
</evidence>
<evidence type="ECO:0000256" key="6">
    <source>
        <dbReference type="ARBA" id="ARBA00025785"/>
    </source>
</evidence>
<comment type="caution">
    <text evidence="12">The sequence shown here is derived from an EMBL/GenBank/DDBJ whole genome shotgun (WGS) entry which is preliminary data.</text>
</comment>
<evidence type="ECO:0000256" key="9">
    <source>
        <dbReference type="ARBA" id="ARBA00080525"/>
    </source>
</evidence>
<sequence>MPLYTSISRTRHLVSPFHSSCRSAIRSFSATPLAMTNPPAASSSSSSSSSSRKPVLTRDTINPAVLEVEYAVRGELALKADKYHQLLTSPLAPGQAANDLPFDKVVTANIGNPQQKGLDQVPITFWRQVISLLEYPDLFKNHLDIIRQIYPEDAIERAKEMHEEIGSTGAYTHSKGILGIRKRVAKFIEERDGYPADPESIYLTAGASAGVSSILNIALQKGDGCLIPIPQYPLYTATLAFVSAVPLPYYLQEIEGWSMSHKVLIESIKQAKKAGTPVKALVIINPGNPTGACLSEEAIREVVQLCYDERILLLADEVYQSNIFDHEGKPFISFKKVLRSMPEEVANSVELVSFHSISKGMSGECGRRGGYFECVNISDEVMEQIYKMASVNLCPPVSGQIGVDLLVHPPKPGQPSYPLYEQETSLTLNNLRERSQYMFEKFNSLPGMTCQPADGAMYLFPQIDMPPKAVEAAKKQGKEPDVMYALELLDATGICAVAGSGFGQEDGTYHLRVTALCPGVEDYVSKIEKFHHDFIAKYT</sequence>
<dbReference type="InterPro" id="IPR015424">
    <property type="entry name" value="PyrdxlP-dep_Trfase"/>
</dbReference>
<dbReference type="FunFam" id="3.40.640.10:FF:000012">
    <property type="entry name" value="alanine aminotransferase 2"/>
    <property type="match status" value="1"/>
</dbReference>
<reference evidence="12" key="1">
    <citation type="submission" date="2023-02" db="EMBL/GenBank/DDBJ databases">
        <title>Identification and recombinant expression of a fungal hydrolase from Papiliotrema laurentii that hydrolyzes apple cutin and clears colloidal polyester polyurethane.</title>
        <authorList>
            <consortium name="DOE Joint Genome Institute"/>
            <person name="Roman V.A."/>
            <person name="Bojanowski C."/>
            <person name="Crable B.R."/>
            <person name="Wagner D.N."/>
            <person name="Hung C.S."/>
            <person name="Nadeau L.J."/>
            <person name="Schratz L."/>
            <person name="Haridas S."/>
            <person name="Pangilinan J."/>
            <person name="Lipzen A."/>
            <person name="Na H."/>
            <person name="Yan M."/>
            <person name="Ng V."/>
            <person name="Grigoriev I.V."/>
            <person name="Spatafora J.W."/>
            <person name="Barlow D."/>
            <person name="Biffinger J."/>
            <person name="Kelley-Loughnane N."/>
            <person name="Varaljay V.A."/>
            <person name="Crookes-Goodson W.J."/>
        </authorList>
    </citation>
    <scope>NUCLEOTIDE SEQUENCE</scope>
    <source>
        <strain evidence="12">5307AH</strain>
    </source>
</reference>
<evidence type="ECO:0000256" key="8">
    <source>
        <dbReference type="ARBA" id="ARBA00078532"/>
    </source>
</evidence>
<keyword evidence="3" id="KW-0032">Aminotransferase</keyword>
<evidence type="ECO:0000256" key="1">
    <source>
        <dbReference type="ARBA" id="ARBA00001933"/>
    </source>
</evidence>
<keyword evidence="5" id="KW-0663">Pyridoxal phosphate</keyword>
<dbReference type="GO" id="GO:0008483">
    <property type="term" value="F:transaminase activity"/>
    <property type="evidence" value="ECO:0007669"/>
    <property type="project" value="UniProtKB-KW"/>
</dbReference>
<evidence type="ECO:0000259" key="11">
    <source>
        <dbReference type="Pfam" id="PF00155"/>
    </source>
</evidence>
<dbReference type="PANTHER" id="PTHR11751">
    <property type="entry name" value="ALANINE AMINOTRANSFERASE"/>
    <property type="match status" value="1"/>
</dbReference>
<evidence type="ECO:0000313" key="13">
    <source>
        <dbReference type="Proteomes" id="UP001182556"/>
    </source>
</evidence>
<dbReference type="Proteomes" id="UP001182556">
    <property type="component" value="Unassembled WGS sequence"/>
</dbReference>
<dbReference type="SUPFAM" id="SSF53383">
    <property type="entry name" value="PLP-dependent transferases"/>
    <property type="match status" value="1"/>
</dbReference>
<dbReference type="CDD" id="cd00609">
    <property type="entry name" value="AAT_like"/>
    <property type="match status" value="1"/>
</dbReference>
<dbReference type="Gene3D" id="3.40.640.10">
    <property type="entry name" value="Type I PLP-dependent aspartate aminotransferase-like (Major domain)"/>
    <property type="match status" value="1"/>
</dbReference>
<keyword evidence="4" id="KW-0808">Transferase</keyword>
<evidence type="ECO:0000256" key="10">
    <source>
        <dbReference type="SAM" id="MobiDB-lite"/>
    </source>
</evidence>
<evidence type="ECO:0000256" key="5">
    <source>
        <dbReference type="ARBA" id="ARBA00022898"/>
    </source>
</evidence>
<dbReference type="InterPro" id="IPR015421">
    <property type="entry name" value="PyrdxlP-dep_Trfase_major"/>
</dbReference>
<dbReference type="GO" id="GO:0030170">
    <property type="term" value="F:pyridoxal phosphate binding"/>
    <property type="evidence" value="ECO:0007669"/>
    <property type="project" value="InterPro"/>
</dbReference>
<evidence type="ECO:0000313" key="12">
    <source>
        <dbReference type="EMBL" id="KAK1927380.1"/>
    </source>
</evidence>